<accession>A0AAG5DID7</accession>
<feature type="domain" description="C2H2-type" evidence="7">
    <location>
        <begin position="359"/>
        <end position="382"/>
    </location>
</feature>
<evidence type="ECO:0000256" key="1">
    <source>
        <dbReference type="ARBA" id="ARBA00022723"/>
    </source>
</evidence>
<proteinExistence type="predicted"/>
<evidence type="ECO:0000259" key="7">
    <source>
        <dbReference type="PROSITE" id="PS50157"/>
    </source>
</evidence>
<evidence type="ECO:0000256" key="3">
    <source>
        <dbReference type="ARBA" id="ARBA00022771"/>
    </source>
</evidence>
<evidence type="ECO:0000256" key="5">
    <source>
        <dbReference type="PROSITE-ProRule" id="PRU00042"/>
    </source>
</evidence>
<evidence type="ECO:0000313" key="8">
    <source>
        <dbReference type="EnsemblMetazoa" id="ENSAATROPP010725"/>
    </source>
</evidence>
<feature type="domain" description="C2H2-type" evidence="7">
    <location>
        <begin position="386"/>
        <end position="411"/>
    </location>
</feature>
<keyword evidence="3 5" id="KW-0863">Zinc-finger</keyword>
<evidence type="ECO:0000256" key="6">
    <source>
        <dbReference type="SAM" id="MobiDB-lite"/>
    </source>
</evidence>
<sequence length="411" mass="46592">MAKQIEELGRFCRFCLRREGLMALSEATSSAFSIEDALHYTGIMLSEDEDVTLYAVCLECCLTIKNSVGFRLSCMNNDITFKRLVSLLKARIKDKAGKKDVRTEGFSIVIDSESEDETRFLQTMENDPAIVAIDDSDSDSGSDYSMPSLYGEAMRDAVSDESKSSFGHLGKEPPASIAGEERQKGNATCSTQSILKTFDDCENSEFTPSLDEKVNCPLDGSKETEKEAVDGVVESNLMFSYSSDSNDSLPSIYEESIRAAMEAIDTVNPIDERRHVCPICGGLFVDIHHHLERAHGTEKKFACPHCQKRFQSRFYLKRHMNTWHEKRIILTCEHCGKGFTNHSSHFYHLKNSHGESDVYECEICHRKFKSIDGYRKHKKEHSITAYPCPHCDKLFKTTVTLEKHKLRYHPT</sequence>
<dbReference type="Proteomes" id="UP000075880">
    <property type="component" value="Unassembled WGS sequence"/>
</dbReference>
<organism evidence="8 9">
    <name type="scientific">Anopheles atroparvus</name>
    <name type="common">European mosquito</name>
    <dbReference type="NCBI Taxonomy" id="41427"/>
    <lineage>
        <taxon>Eukaryota</taxon>
        <taxon>Metazoa</taxon>
        <taxon>Ecdysozoa</taxon>
        <taxon>Arthropoda</taxon>
        <taxon>Hexapoda</taxon>
        <taxon>Insecta</taxon>
        <taxon>Pterygota</taxon>
        <taxon>Neoptera</taxon>
        <taxon>Endopterygota</taxon>
        <taxon>Diptera</taxon>
        <taxon>Nematocera</taxon>
        <taxon>Culicoidea</taxon>
        <taxon>Culicidae</taxon>
        <taxon>Anophelinae</taxon>
        <taxon>Anopheles</taxon>
    </lineage>
</organism>
<dbReference type="Pfam" id="PF00096">
    <property type="entry name" value="zf-C2H2"/>
    <property type="match status" value="2"/>
</dbReference>
<feature type="region of interest" description="Disordered" evidence="6">
    <location>
        <begin position="161"/>
        <end position="188"/>
    </location>
</feature>
<evidence type="ECO:0000256" key="2">
    <source>
        <dbReference type="ARBA" id="ARBA00022737"/>
    </source>
</evidence>
<dbReference type="GO" id="GO:0005634">
    <property type="term" value="C:nucleus"/>
    <property type="evidence" value="ECO:0007669"/>
    <property type="project" value="InterPro"/>
</dbReference>
<dbReference type="Pfam" id="PF13912">
    <property type="entry name" value="zf-C2H2_6"/>
    <property type="match status" value="1"/>
</dbReference>
<feature type="domain" description="C2H2-type" evidence="7">
    <location>
        <begin position="301"/>
        <end position="324"/>
    </location>
</feature>
<dbReference type="PROSITE" id="PS00028">
    <property type="entry name" value="ZINC_FINGER_C2H2_1"/>
    <property type="match status" value="4"/>
</dbReference>
<dbReference type="EnsemblMetazoa" id="ENSAATROPT011842">
    <property type="protein sequence ID" value="ENSAATROPP010725"/>
    <property type="gene ID" value="ENSAATROPG009647"/>
</dbReference>
<keyword evidence="1" id="KW-0479">Metal-binding</keyword>
<feature type="domain" description="C2H2-type" evidence="7">
    <location>
        <begin position="330"/>
        <end position="353"/>
    </location>
</feature>
<dbReference type="PANTHER" id="PTHR24408:SF58">
    <property type="entry name" value="TRANSCRIPTION FACTOR (TFIIIA), PUTATIVE (AFU_ORTHOLOGUE AFUA_1G05150)-RELATED"/>
    <property type="match status" value="1"/>
</dbReference>
<dbReference type="InterPro" id="IPR013087">
    <property type="entry name" value="Znf_C2H2_type"/>
</dbReference>
<dbReference type="SMART" id="SM00355">
    <property type="entry name" value="ZnF_C2H2"/>
    <property type="match status" value="5"/>
</dbReference>
<keyword evidence="9" id="KW-1185">Reference proteome</keyword>
<reference evidence="8" key="1">
    <citation type="submission" date="2024-04" db="UniProtKB">
        <authorList>
            <consortium name="EnsemblMetazoa"/>
        </authorList>
    </citation>
    <scope>IDENTIFICATION</scope>
    <source>
        <strain evidence="8">EBRO</strain>
    </source>
</reference>
<dbReference type="SUPFAM" id="SSF57667">
    <property type="entry name" value="beta-beta-alpha zinc fingers"/>
    <property type="match status" value="2"/>
</dbReference>
<dbReference type="GO" id="GO:0008270">
    <property type="term" value="F:zinc ion binding"/>
    <property type="evidence" value="ECO:0007669"/>
    <property type="project" value="UniProtKB-KW"/>
</dbReference>
<dbReference type="InterPro" id="IPR012934">
    <property type="entry name" value="Znf_AD"/>
</dbReference>
<keyword evidence="4" id="KW-0862">Zinc</keyword>
<keyword evidence="2" id="KW-0677">Repeat</keyword>
<dbReference type="InterPro" id="IPR036236">
    <property type="entry name" value="Znf_C2H2_sf"/>
</dbReference>
<dbReference type="PANTHER" id="PTHR24408">
    <property type="entry name" value="ZINC FINGER PROTEIN"/>
    <property type="match status" value="1"/>
</dbReference>
<dbReference type="GO" id="GO:0043565">
    <property type="term" value="F:sequence-specific DNA binding"/>
    <property type="evidence" value="ECO:0007669"/>
    <property type="project" value="TreeGrafter"/>
</dbReference>
<dbReference type="GO" id="GO:0000981">
    <property type="term" value="F:DNA-binding transcription factor activity, RNA polymerase II-specific"/>
    <property type="evidence" value="ECO:0007669"/>
    <property type="project" value="TreeGrafter"/>
</dbReference>
<dbReference type="Gene3D" id="3.30.160.60">
    <property type="entry name" value="Classic Zinc Finger"/>
    <property type="match status" value="3"/>
</dbReference>
<protein>
    <recommendedName>
        <fullName evidence="7">C2H2-type domain-containing protein</fullName>
    </recommendedName>
</protein>
<dbReference type="PROSITE" id="PS50157">
    <property type="entry name" value="ZINC_FINGER_C2H2_2"/>
    <property type="match status" value="4"/>
</dbReference>
<evidence type="ECO:0000256" key="4">
    <source>
        <dbReference type="ARBA" id="ARBA00022833"/>
    </source>
</evidence>
<evidence type="ECO:0000313" key="9">
    <source>
        <dbReference type="Proteomes" id="UP000075880"/>
    </source>
</evidence>
<dbReference type="FunFam" id="3.30.160.60:FF:000100">
    <property type="entry name" value="Zinc finger 45-like"/>
    <property type="match status" value="1"/>
</dbReference>
<dbReference type="SMART" id="SM00868">
    <property type="entry name" value="zf-AD"/>
    <property type="match status" value="1"/>
</dbReference>
<dbReference type="AlphaFoldDB" id="A0AAG5DID7"/>
<name>A0AAG5DID7_ANOAO</name>